<evidence type="ECO:0000313" key="2">
    <source>
        <dbReference type="Proteomes" id="UP000675379"/>
    </source>
</evidence>
<protein>
    <submittedName>
        <fullName evidence="1">SAM-dependent methyltransferase</fullName>
    </submittedName>
</protein>
<dbReference type="RefSeq" id="WP_211802201.1">
    <property type="nucleotide sequence ID" value="NZ_JAGSCS010000014.1"/>
</dbReference>
<gene>
    <name evidence="1" type="ORF">KCG48_10600</name>
</gene>
<dbReference type="SUPFAM" id="SSF53335">
    <property type="entry name" value="S-adenosyl-L-methionine-dependent methyltransferases"/>
    <property type="match status" value="1"/>
</dbReference>
<name>A0A941CR97_9CLOT</name>
<keyword evidence="1" id="KW-0808">Transferase</keyword>
<dbReference type="GO" id="GO:0008168">
    <property type="term" value="F:methyltransferase activity"/>
    <property type="evidence" value="ECO:0007669"/>
    <property type="project" value="UniProtKB-KW"/>
</dbReference>
<reference evidence="1" key="1">
    <citation type="submission" date="2021-04" db="EMBL/GenBank/DDBJ databases">
        <title>Proteiniclasticum sedimins sp. nov., an obligate anaerobic bacterium isolated from anaerobic sludge.</title>
        <authorList>
            <person name="Liu J."/>
        </authorList>
    </citation>
    <scope>NUCLEOTIDE SEQUENCE</scope>
    <source>
        <strain evidence="1">BAD-10</strain>
    </source>
</reference>
<evidence type="ECO:0000313" key="1">
    <source>
        <dbReference type="EMBL" id="MBR0576782.1"/>
    </source>
</evidence>
<keyword evidence="2" id="KW-1185">Reference proteome</keyword>
<proteinExistence type="predicted"/>
<keyword evidence="1" id="KW-0489">Methyltransferase</keyword>
<dbReference type="EMBL" id="JAGSCS010000014">
    <property type="protein sequence ID" value="MBR0576782.1"/>
    <property type="molecule type" value="Genomic_DNA"/>
</dbReference>
<accession>A0A941CR97</accession>
<dbReference type="AlphaFoldDB" id="A0A941CR97"/>
<dbReference type="Proteomes" id="UP000675379">
    <property type="component" value="Unassembled WGS sequence"/>
</dbReference>
<dbReference type="Gene3D" id="3.40.50.150">
    <property type="entry name" value="Vaccinia Virus protein VP39"/>
    <property type="match status" value="1"/>
</dbReference>
<organism evidence="1 2">
    <name type="scientific">Proteiniclasticum sediminis</name>
    <dbReference type="NCBI Taxonomy" id="2804028"/>
    <lineage>
        <taxon>Bacteria</taxon>
        <taxon>Bacillati</taxon>
        <taxon>Bacillota</taxon>
        <taxon>Clostridia</taxon>
        <taxon>Eubacteriales</taxon>
        <taxon>Clostridiaceae</taxon>
        <taxon>Proteiniclasticum</taxon>
    </lineage>
</organism>
<dbReference type="GO" id="GO:0032259">
    <property type="term" value="P:methylation"/>
    <property type="evidence" value="ECO:0007669"/>
    <property type="project" value="UniProtKB-KW"/>
</dbReference>
<sequence length="154" mass="18055">MDKLILDACCGSRMFWFDKVHPNTVYMDNRTLEDTLCDGRKLIINPDIVADFTRMPFKDNQFKLVVFDPPHLLRAGESSWLGKKYGVLGVNWKENIEDGFNECFRVLEKNGILIFKWNEDQVKLKEILELAPQKPLFGDKRSKTHWLVFMKEGE</sequence>
<comment type="caution">
    <text evidence="1">The sequence shown here is derived from an EMBL/GenBank/DDBJ whole genome shotgun (WGS) entry which is preliminary data.</text>
</comment>
<dbReference type="InterPro" id="IPR029063">
    <property type="entry name" value="SAM-dependent_MTases_sf"/>
</dbReference>